<protein>
    <submittedName>
        <fullName evidence="3">Transcriptional regulator</fullName>
    </submittedName>
</protein>
<gene>
    <name evidence="3" type="ORF">MFU01_01410</name>
    <name evidence="4" type="ORF">SAMN05443572_1011352</name>
</gene>
<dbReference type="InterPro" id="IPR051534">
    <property type="entry name" value="CBASS_pafABC_assoc_protein"/>
</dbReference>
<feature type="domain" description="WCX" evidence="2">
    <location>
        <begin position="252"/>
        <end position="329"/>
    </location>
</feature>
<accession>A0A511ST44</accession>
<proteinExistence type="predicted"/>
<evidence type="ECO:0000259" key="1">
    <source>
        <dbReference type="Pfam" id="PF13280"/>
    </source>
</evidence>
<evidence type="ECO:0000313" key="3">
    <source>
        <dbReference type="EMBL" id="GEN05104.1"/>
    </source>
</evidence>
<evidence type="ECO:0000313" key="4">
    <source>
        <dbReference type="EMBL" id="SET17945.1"/>
    </source>
</evidence>
<dbReference type="Pfam" id="PF25583">
    <property type="entry name" value="WCX"/>
    <property type="match status" value="1"/>
</dbReference>
<dbReference type="RefSeq" id="WP_046711459.1">
    <property type="nucleotide sequence ID" value="NZ_BJXR01000002.1"/>
</dbReference>
<reference evidence="4 5" key="1">
    <citation type="submission" date="2016-10" db="EMBL/GenBank/DDBJ databases">
        <authorList>
            <person name="Varghese N."/>
            <person name="Submissions S."/>
        </authorList>
    </citation>
    <scope>NUCLEOTIDE SEQUENCE [LARGE SCALE GENOMIC DNA]</scope>
    <source>
        <strain evidence="4 5">DSM 16525</strain>
    </source>
</reference>
<dbReference type="PANTHER" id="PTHR34580">
    <property type="match status" value="1"/>
</dbReference>
<dbReference type="Proteomes" id="UP000183760">
    <property type="component" value="Unassembled WGS sequence"/>
</dbReference>
<dbReference type="InterPro" id="IPR026881">
    <property type="entry name" value="WYL_dom"/>
</dbReference>
<evidence type="ECO:0000259" key="2">
    <source>
        <dbReference type="Pfam" id="PF25583"/>
    </source>
</evidence>
<dbReference type="InterPro" id="IPR057727">
    <property type="entry name" value="WCX_dom"/>
</dbReference>
<feature type="domain" description="WYL" evidence="1">
    <location>
        <begin position="152"/>
        <end position="219"/>
    </location>
</feature>
<organism evidence="3 6">
    <name type="scientific">Myxococcus fulvus</name>
    <dbReference type="NCBI Taxonomy" id="33"/>
    <lineage>
        <taxon>Bacteria</taxon>
        <taxon>Pseudomonadati</taxon>
        <taxon>Myxococcota</taxon>
        <taxon>Myxococcia</taxon>
        <taxon>Myxococcales</taxon>
        <taxon>Cystobacterineae</taxon>
        <taxon>Myxococcaceae</taxon>
        <taxon>Myxococcus</taxon>
    </lineage>
</organism>
<sequence>MDRTERILDLVALLLDAREPISWAELREHFPADYGGSDDAAERKFERDKAELVELGFPLTYVQGDDERRDGYIVDRDAYYLPEADLTKEELAVLYAAGSAALTSGAFPGRDDLAHALRKIGFFAGQSLPTPRVRMELGAVQEGQEKEISARLEQLWDACAARKWVEISYASPKHPNATQRRVDPYGLALRRGVWTLVGHCQLRGGLRTFHVHRVRELKVNTARPRTPDFQVPEDFSLDNHVAYFPWQHRFHEPLEVVLRLSGALASRASGLFPGAVLEQVAEGGITRARIKVSFLDGLVRFCLSLGADCVVEGPESACGRLREMAARVANRHADAQEDKVSA</sequence>
<reference evidence="3 6" key="2">
    <citation type="submission" date="2019-07" db="EMBL/GenBank/DDBJ databases">
        <title>Whole genome shotgun sequence of Myxococcus fulvus NBRC 100333.</title>
        <authorList>
            <person name="Hosoyama A."/>
            <person name="Uohara A."/>
            <person name="Ohji S."/>
            <person name="Ichikawa N."/>
        </authorList>
    </citation>
    <scope>NUCLEOTIDE SEQUENCE [LARGE SCALE GENOMIC DNA]</scope>
    <source>
        <strain evidence="3 6">NBRC 100333</strain>
    </source>
</reference>
<dbReference type="AlphaFoldDB" id="A0A511ST44"/>
<evidence type="ECO:0000313" key="5">
    <source>
        <dbReference type="Proteomes" id="UP000183760"/>
    </source>
</evidence>
<dbReference type="Pfam" id="PF13280">
    <property type="entry name" value="WYL"/>
    <property type="match status" value="1"/>
</dbReference>
<evidence type="ECO:0000313" key="6">
    <source>
        <dbReference type="Proteomes" id="UP000321514"/>
    </source>
</evidence>
<comment type="caution">
    <text evidence="3">The sequence shown here is derived from an EMBL/GenBank/DDBJ whole genome shotgun (WGS) entry which is preliminary data.</text>
</comment>
<name>A0A511ST44_MYXFU</name>
<dbReference type="Proteomes" id="UP000321514">
    <property type="component" value="Unassembled WGS sequence"/>
</dbReference>
<dbReference type="OrthoDB" id="9787242at2"/>
<keyword evidence="5" id="KW-1185">Reference proteome</keyword>
<dbReference type="PROSITE" id="PS52050">
    <property type="entry name" value="WYL"/>
    <property type="match status" value="1"/>
</dbReference>
<dbReference type="EMBL" id="FOIB01000001">
    <property type="protein sequence ID" value="SET17945.1"/>
    <property type="molecule type" value="Genomic_DNA"/>
</dbReference>
<dbReference type="PANTHER" id="PTHR34580:SF1">
    <property type="entry name" value="PROTEIN PAFC"/>
    <property type="match status" value="1"/>
</dbReference>
<dbReference type="STRING" id="1334629.MFUL124B02_07660"/>
<dbReference type="EMBL" id="BJXR01000002">
    <property type="protein sequence ID" value="GEN05104.1"/>
    <property type="molecule type" value="Genomic_DNA"/>
</dbReference>